<feature type="compositionally biased region" description="Polar residues" evidence="10">
    <location>
        <begin position="233"/>
        <end position="245"/>
    </location>
</feature>
<dbReference type="SMART" id="SM00353">
    <property type="entry name" value="HLH"/>
    <property type="match status" value="1"/>
</dbReference>
<keyword evidence="2" id="KW-0217">Developmental protein</keyword>
<feature type="domain" description="Orange" evidence="12">
    <location>
        <begin position="111"/>
        <end position="143"/>
    </location>
</feature>
<dbReference type="EMBL" id="EU706457">
    <property type="protein sequence ID" value="ACD84805.1"/>
    <property type="molecule type" value="mRNA"/>
</dbReference>
<dbReference type="PROSITE" id="PS50888">
    <property type="entry name" value="BHLH"/>
    <property type="match status" value="1"/>
</dbReference>
<keyword evidence="5" id="KW-0805">Transcription regulation</keyword>
<feature type="compositionally biased region" description="Pro residues" evidence="10">
    <location>
        <begin position="192"/>
        <end position="202"/>
    </location>
</feature>
<name>B3GMU1_CAPTE</name>
<dbReference type="GO" id="GO:0005634">
    <property type="term" value="C:nucleus"/>
    <property type="evidence" value="ECO:0007669"/>
    <property type="project" value="UniProtKB-SubCell"/>
</dbReference>
<comment type="similarity">
    <text evidence="9">Belongs to the HEY family.</text>
</comment>
<gene>
    <name evidence="13" type="primary">hesr2</name>
</gene>
<keyword evidence="7" id="KW-0804">Transcription</keyword>
<dbReference type="GO" id="GO:0006355">
    <property type="term" value="P:regulation of DNA-templated transcription"/>
    <property type="evidence" value="ECO:0007669"/>
    <property type="project" value="InterPro"/>
</dbReference>
<evidence type="ECO:0000256" key="7">
    <source>
        <dbReference type="ARBA" id="ARBA00023163"/>
    </source>
</evidence>
<evidence type="ECO:0000256" key="10">
    <source>
        <dbReference type="SAM" id="MobiDB-lite"/>
    </source>
</evidence>
<evidence type="ECO:0000256" key="8">
    <source>
        <dbReference type="ARBA" id="ARBA00023242"/>
    </source>
</evidence>
<evidence type="ECO:0000256" key="4">
    <source>
        <dbReference type="ARBA" id="ARBA00022976"/>
    </source>
</evidence>
<sequence>MKRSYSDSEGDDGFAEDDAKICSPSGGGGGGSTRKKRRGVIEKRRRDRINQSLGELRRLVPSAFEKQGSAKLEKAEILQMTVDHLKILSSKGLNGYNVDTAALALDYRAIGFRECMTEVSRYLVSMEGLDIQDPLRVRLGSHLQCYSAQRDIATKAAMQSSAPSYPGYSPAAPPSFQSQYSTHPPSATYSTLPPPSQSPPDPLMSSQSARLPAYGDSAGRFSGAAGQMPPLPSSGSTAPASHMLTSSAAQGSLSCLSQMPQFHAASSLSPHHHYPPTSSTSSSFQQSSVRPHRPWGTDLAF</sequence>
<feature type="compositionally biased region" description="Polar residues" evidence="10">
    <location>
        <begin position="176"/>
        <end position="189"/>
    </location>
</feature>
<feature type="domain" description="BHLH" evidence="11">
    <location>
        <begin position="33"/>
        <end position="88"/>
    </location>
</feature>
<feature type="compositionally biased region" description="Low complexity" evidence="10">
    <location>
        <begin position="264"/>
        <end position="288"/>
    </location>
</feature>
<evidence type="ECO:0000259" key="12">
    <source>
        <dbReference type="PROSITE" id="PS51054"/>
    </source>
</evidence>
<evidence type="ECO:0000256" key="9">
    <source>
        <dbReference type="ARBA" id="ARBA00038262"/>
    </source>
</evidence>
<dbReference type="PROSITE" id="PS51054">
    <property type="entry name" value="ORANGE"/>
    <property type="match status" value="1"/>
</dbReference>
<keyword evidence="8" id="KW-0539">Nucleus</keyword>
<dbReference type="Pfam" id="PF00010">
    <property type="entry name" value="HLH"/>
    <property type="match status" value="1"/>
</dbReference>
<organism evidence="13">
    <name type="scientific">Capitella teleta</name>
    <name type="common">Polychaete worm</name>
    <dbReference type="NCBI Taxonomy" id="283909"/>
    <lineage>
        <taxon>Eukaryota</taxon>
        <taxon>Metazoa</taxon>
        <taxon>Spiralia</taxon>
        <taxon>Lophotrochozoa</taxon>
        <taxon>Annelida</taxon>
        <taxon>Polychaeta</taxon>
        <taxon>Sedentaria</taxon>
        <taxon>Scolecida</taxon>
        <taxon>Capitellidae</taxon>
        <taxon>Capitella</taxon>
    </lineage>
</organism>
<dbReference type="SUPFAM" id="SSF47459">
    <property type="entry name" value="HLH, helix-loop-helix DNA-binding domain"/>
    <property type="match status" value="1"/>
</dbReference>
<dbReference type="InterPro" id="IPR050370">
    <property type="entry name" value="HES_HEY"/>
</dbReference>
<dbReference type="GO" id="GO:0046983">
    <property type="term" value="F:protein dimerization activity"/>
    <property type="evidence" value="ECO:0007669"/>
    <property type="project" value="InterPro"/>
</dbReference>
<dbReference type="InterPro" id="IPR003650">
    <property type="entry name" value="Orange_dom"/>
</dbReference>
<dbReference type="GO" id="GO:0003677">
    <property type="term" value="F:DNA binding"/>
    <property type="evidence" value="ECO:0007669"/>
    <property type="project" value="UniProtKB-KW"/>
</dbReference>
<keyword evidence="6" id="KW-0238">DNA-binding</keyword>
<dbReference type="PANTHER" id="PTHR10985">
    <property type="entry name" value="BASIC HELIX-LOOP-HELIX TRANSCRIPTION FACTOR, HES-RELATED"/>
    <property type="match status" value="1"/>
</dbReference>
<evidence type="ECO:0000313" key="13">
    <source>
        <dbReference type="EMBL" id="ACD84805.1"/>
    </source>
</evidence>
<dbReference type="SUPFAM" id="SSF158457">
    <property type="entry name" value="Orange domain-like"/>
    <property type="match status" value="1"/>
</dbReference>
<dbReference type="SMART" id="SM00511">
    <property type="entry name" value="ORANGE"/>
    <property type="match status" value="1"/>
</dbReference>
<dbReference type="Pfam" id="PF07527">
    <property type="entry name" value="Hairy_orange"/>
    <property type="match status" value="1"/>
</dbReference>
<evidence type="ECO:0000259" key="11">
    <source>
        <dbReference type="PROSITE" id="PS50888"/>
    </source>
</evidence>
<dbReference type="GO" id="GO:0007219">
    <property type="term" value="P:Notch signaling pathway"/>
    <property type="evidence" value="ECO:0007669"/>
    <property type="project" value="UniProtKB-KW"/>
</dbReference>
<accession>B3GMU1</accession>
<keyword evidence="3" id="KW-0678">Repressor</keyword>
<dbReference type="AlphaFoldDB" id="B3GMU1"/>
<keyword evidence="4" id="KW-0914">Notch signaling pathway</keyword>
<evidence type="ECO:0000256" key="1">
    <source>
        <dbReference type="ARBA" id="ARBA00004123"/>
    </source>
</evidence>
<evidence type="ECO:0000256" key="6">
    <source>
        <dbReference type="ARBA" id="ARBA00023125"/>
    </source>
</evidence>
<dbReference type="CDD" id="cd11407">
    <property type="entry name" value="bHLH-O_HERP"/>
    <property type="match status" value="1"/>
</dbReference>
<evidence type="ECO:0000256" key="5">
    <source>
        <dbReference type="ARBA" id="ARBA00023015"/>
    </source>
</evidence>
<feature type="region of interest" description="Disordered" evidence="10">
    <location>
        <begin position="1"/>
        <end position="44"/>
    </location>
</feature>
<reference evidence="13" key="1">
    <citation type="journal article" date="2008" name="Dev. Biol.">
        <title>Notch signaling during larval and juvenile development in the polychaete annelid Capitella sp. I.</title>
        <authorList>
            <person name="Thamm K."/>
            <person name="Seaver E.C."/>
        </authorList>
    </citation>
    <scope>NUCLEOTIDE SEQUENCE</scope>
</reference>
<evidence type="ECO:0000256" key="3">
    <source>
        <dbReference type="ARBA" id="ARBA00022491"/>
    </source>
</evidence>
<dbReference type="GO" id="GO:0032502">
    <property type="term" value="P:developmental process"/>
    <property type="evidence" value="ECO:0007669"/>
    <property type="project" value="UniProtKB-ARBA"/>
</dbReference>
<evidence type="ECO:0000256" key="2">
    <source>
        <dbReference type="ARBA" id="ARBA00022473"/>
    </source>
</evidence>
<dbReference type="Gene3D" id="6.10.250.980">
    <property type="match status" value="1"/>
</dbReference>
<dbReference type="InterPro" id="IPR036638">
    <property type="entry name" value="HLH_DNA-bd_sf"/>
</dbReference>
<comment type="subcellular location">
    <subcellularLocation>
        <location evidence="1">Nucleus</location>
    </subcellularLocation>
</comment>
<dbReference type="InterPro" id="IPR011598">
    <property type="entry name" value="bHLH_dom"/>
</dbReference>
<protein>
    <submittedName>
        <fullName evidence="13">HESR2</fullName>
    </submittedName>
</protein>
<dbReference type="Gene3D" id="4.10.280.10">
    <property type="entry name" value="Helix-loop-helix DNA-binding domain"/>
    <property type="match status" value="1"/>
</dbReference>
<proteinExistence type="evidence at transcript level"/>
<feature type="region of interest" description="Disordered" evidence="10">
    <location>
        <begin position="163"/>
        <end position="245"/>
    </location>
</feature>
<feature type="region of interest" description="Disordered" evidence="10">
    <location>
        <begin position="264"/>
        <end position="301"/>
    </location>
</feature>
<dbReference type="FunFam" id="4.10.280.10:FF:000012">
    <property type="entry name" value="hairy/enhancer-of-split related with YRPW motif protein 1"/>
    <property type="match status" value="1"/>
</dbReference>